<dbReference type="Pfam" id="PF10613">
    <property type="entry name" value="Lig_chan-Glu_bd"/>
    <property type="match status" value="1"/>
</dbReference>
<feature type="site" description="Crucial to convey clamshell closure to channel opening" evidence="16">
    <location>
        <position position="682"/>
    </location>
</feature>
<reference evidence="23" key="1">
    <citation type="submission" date="2023-01" db="EMBL/GenBank/DDBJ databases">
        <title>Genome assembly of the deep-sea coral Lophelia pertusa.</title>
        <authorList>
            <person name="Herrera S."/>
            <person name="Cordes E."/>
        </authorList>
    </citation>
    <scope>NUCLEOTIDE SEQUENCE</scope>
    <source>
        <strain evidence="23">USNM1676648</strain>
        <tissue evidence="23">Polyp</tissue>
    </source>
</reference>
<feature type="binding site" evidence="15">
    <location>
        <position position="524"/>
    </location>
    <ligand>
        <name>L-glutamate</name>
        <dbReference type="ChEBI" id="CHEBI:29985"/>
    </ligand>
</feature>
<keyword evidence="3 19" id="KW-0812">Transmembrane</keyword>
<keyword evidence="9" id="KW-0675">Receptor</keyword>
<feature type="region of interest" description="Disordered" evidence="18">
    <location>
        <begin position="895"/>
        <end position="970"/>
    </location>
</feature>
<dbReference type="GO" id="GO:0045211">
    <property type="term" value="C:postsynaptic membrane"/>
    <property type="evidence" value="ECO:0007669"/>
    <property type="project" value="UniProtKB-SubCell"/>
</dbReference>
<gene>
    <name evidence="23" type="ORF">OS493_018961</name>
</gene>
<evidence type="ECO:0000256" key="10">
    <source>
        <dbReference type="ARBA" id="ARBA00023180"/>
    </source>
</evidence>
<dbReference type="InterPro" id="IPR001828">
    <property type="entry name" value="ANF_lig-bd_rcpt"/>
</dbReference>
<dbReference type="InterPro" id="IPR001320">
    <property type="entry name" value="Iontro_rcpt_C"/>
</dbReference>
<evidence type="ECO:0000256" key="6">
    <source>
        <dbReference type="ARBA" id="ARBA00023018"/>
    </source>
</evidence>
<keyword evidence="10" id="KW-0325">Glycoprotein</keyword>
<evidence type="ECO:0000256" key="13">
    <source>
        <dbReference type="ARBA" id="ARBA00023303"/>
    </source>
</evidence>
<evidence type="ECO:0000256" key="8">
    <source>
        <dbReference type="ARBA" id="ARBA00023136"/>
    </source>
</evidence>
<dbReference type="OrthoDB" id="5984008at2759"/>
<dbReference type="PRINTS" id="PR00177">
    <property type="entry name" value="NMDARECEPTOR"/>
</dbReference>
<proteinExistence type="predicted"/>
<evidence type="ECO:0000256" key="16">
    <source>
        <dbReference type="PIRSR" id="PIRSR601508-2"/>
    </source>
</evidence>
<keyword evidence="11" id="KW-0628">Postsynaptic cell membrane</keyword>
<evidence type="ECO:0000256" key="15">
    <source>
        <dbReference type="PIRSR" id="PIRSR601508-1"/>
    </source>
</evidence>
<dbReference type="PANTHER" id="PTHR18966">
    <property type="entry name" value="IONOTROPIC GLUTAMATE RECEPTOR"/>
    <property type="match status" value="1"/>
</dbReference>
<keyword evidence="4 20" id="KW-0732">Signal</keyword>
<feature type="binding site" evidence="15">
    <location>
        <position position="750"/>
    </location>
    <ligand>
        <name>L-glutamate</name>
        <dbReference type="ChEBI" id="CHEBI:29985"/>
    </ligand>
</feature>
<feature type="disulfide bond" evidence="17">
    <location>
        <begin position="763"/>
        <end position="817"/>
    </location>
</feature>
<keyword evidence="8 19" id="KW-0472">Membrane</keyword>
<keyword evidence="12" id="KW-1071">Ligand-gated ion channel</keyword>
<feature type="chain" id="PRO_5040942932" description="Glutamate receptor" evidence="20">
    <location>
        <begin position="18"/>
        <end position="970"/>
    </location>
</feature>
<evidence type="ECO:0008006" key="25">
    <source>
        <dbReference type="Google" id="ProtNLM"/>
    </source>
</evidence>
<evidence type="ECO:0000256" key="5">
    <source>
        <dbReference type="ARBA" id="ARBA00022989"/>
    </source>
</evidence>
<dbReference type="InterPro" id="IPR015683">
    <property type="entry name" value="Ionotropic_Glu_rcpt"/>
</dbReference>
<feature type="binding site" evidence="15">
    <location>
        <position position="522"/>
    </location>
    <ligand>
        <name>L-glutamate</name>
        <dbReference type="ChEBI" id="CHEBI:29985"/>
    </ligand>
</feature>
<dbReference type="Gene3D" id="3.40.190.10">
    <property type="entry name" value="Periplasmic binding protein-like II"/>
    <property type="match status" value="1"/>
</dbReference>
<sequence length="970" mass="108256">MRYRLLVSLVLFRMVAFFENIRVGVSSPPKFVTLGAVFSDRLQADYEAAFRLAIYTINNNKSILPNTELRVIVNKTATLDAFKNIEMVQYLIHQGVVAIVGPMTSTGVKFTQPYCAGFHIPQLAPVATDPTFAFTPANFPYLVRLSPSDTIQCQALAGLISHYNWTQISLLTSNDDYGINGLLALKDIANQKGWKITANEHFDPVSDFSTLNVNPQLVAIRKTHTRIVVLNTLARYTVVILTQAAQLGMLKDWVWIVTDGSTNTDWSVVPGDYPLHEFYGVIGTRPSFGAGKLYPDFNNQWKSRGHDQVSTPGGKSYDAALVVAAALDRMIKDGLNVKEMSLEFDFEGGVTAKPWPPGQKLKANIKNVSIDGLMSSLSFDEHGSPRNAEYDIVNLGRTGFIQVGHWSTRDGVVMDPRQPVIWLSGSVNIPKDTSTIVENTTIRVVTVIEKPFVFVKESKTGKKTYTGLCIDLLDKLKEKMKFRYTIEESPGNVYGAPDVFSGEWSGMVRYLDDNKADLAIGPFTISSSRQTVIDFTQPFMDVGLSIIMRKEEDSEYKVFSFLRPFDVNLWLAIVSTTLVVGVFLWLHSTFSPYGYHGRVAQATDTRTVTRDEIKAKDHLRFFNAIWSSFAYYVSQGPDVLHPVSLSGRIAVGVWWFAVLIIGATYTANLASFLIVQRFQTPVQSVEDLARQTKIEYGIPGNGQTQTYFQTSSIPTYVTMWEFMKSSGTILNNSTEGINRVREGNFAFIFDSVVLKYHVHQPPCNTLYTVGRVFGKFGYGFGLQKNSPFTHHFSINVLELRQKGYMETMKSKWLGGTCEEDETDSQSSSSISTSGDVLTFTDLSGVFYCVLFGMASSLLVLLVELFIEAHKDTKENNKEARVEALKRRVLTSWRAYQGPSRPTPSSVDPVDAPQSFQTSKHLNSLPRTNSSEELSIEDLEKRRSSELNGFANGKGLESEKSAPGYRRSSMV</sequence>
<feature type="domain" description="Ionotropic glutamate receptor L-glutamate and glycine-binding" evidence="22">
    <location>
        <begin position="451"/>
        <end position="513"/>
    </location>
</feature>
<dbReference type="FunFam" id="3.40.190.10:FF:000024">
    <property type="entry name" value="Glutamate receptor, ionotropic, delta 1"/>
    <property type="match status" value="1"/>
</dbReference>
<evidence type="ECO:0000259" key="21">
    <source>
        <dbReference type="SMART" id="SM00079"/>
    </source>
</evidence>
<feature type="binding site" evidence="15">
    <location>
        <position position="529"/>
    </location>
    <ligand>
        <name>L-glutamate</name>
        <dbReference type="ChEBI" id="CHEBI:29985"/>
    </ligand>
</feature>
<feature type="transmembrane region" description="Helical" evidence="19">
    <location>
        <begin position="567"/>
        <end position="586"/>
    </location>
</feature>
<evidence type="ECO:0000256" key="2">
    <source>
        <dbReference type="ARBA" id="ARBA00022475"/>
    </source>
</evidence>
<evidence type="ECO:0000256" key="4">
    <source>
        <dbReference type="ARBA" id="ARBA00022729"/>
    </source>
</evidence>
<dbReference type="SUPFAM" id="SSF53822">
    <property type="entry name" value="Periplasmic binding protein-like I"/>
    <property type="match status" value="1"/>
</dbReference>
<evidence type="ECO:0000256" key="7">
    <source>
        <dbReference type="ARBA" id="ARBA00023065"/>
    </source>
</evidence>
<feature type="binding site" evidence="15">
    <location>
        <position position="704"/>
    </location>
    <ligand>
        <name>L-glutamate</name>
        <dbReference type="ChEBI" id="CHEBI:29985"/>
    </ligand>
</feature>
<dbReference type="EMBL" id="MU826836">
    <property type="protein sequence ID" value="KAJ7372454.1"/>
    <property type="molecule type" value="Genomic_DNA"/>
</dbReference>
<evidence type="ECO:0000256" key="12">
    <source>
        <dbReference type="ARBA" id="ARBA00023286"/>
    </source>
</evidence>
<keyword evidence="2" id="KW-1003">Cell membrane</keyword>
<feature type="signal peptide" evidence="20">
    <location>
        <begin position="1"/>
        <end position="17"/>
    </location>
</feature>
<dbReference type="Pfam" id="PF00060">
    <property type="entry name" value="Lig_chan"/>
    <property type="match status" value="1"/>
</dbReference>
<dbReference type="Gene3D" id="1.10.287.70">
    <property type="match status" value="1"/>
</dbReference>
<feature type="transmembrane region" description="Helical" evidence="19">
    <location>
        <begin position="653"/>
        <end position="675"/>
    </location>
</feature>
<keyword evidence="1" id="KW-0813">Transport</keyword>
<dbReference type="Gene3D" id="3.40.50.2300">
    <property type="match status" value="2"/>
</dbReference>
<evidence type="ECO:0000256" key="9">
    <source>
        <dbReference type="ARBA" id="ARBA00023170"/>
    </source>
</evidence>
<organism evidence="23 24">
    <name type="scientific">Desmophyllum pertusum</name>
    <dbReference type="NCBI Taxonomy" id="174260"/>
    <lineage>
        <taxon>Eukaryota</taxon>
        <taxon>Metazoa</taxon>
        <taxon>Cnidaria</taxon>
        <taxon>Anthozoa</taxon>
        <taxon>Hexacorallia</taxon>
        <taxon>Scleractinia</taxon>
        <taxon>Caryophylliina</taxon>
        <taxon>Caryophylliidae</taxon>
        <taxon>Desmophyllum</taxon>
    </lineage>
</organism>
<dbReference type="InterPro" id="IPR001508">
    <property type="entry name" value="Iono_Glu_rcpt_met"/>
</dbReference>
<feature type="compositionally biased region" description="Polar residues" evidence="18">
    <location>
        <begin position="913"/>
        <end position="932"/>
    </location>
</feature>
<evidence type="ECO:0000256" key="17">
    <source>
        <dbReference type="PIRSR" id="PIRSR601508-3"/>
    </source>
</evidence>
<dbReference type="GO" id="GO:0015276">
    <property type="term" value="F:ligand-gated monoatomic ion channel activity"/>
    <property type="evidence" value="ECO:0007669"/>
    <property type="project" value="InterPro"/>
</dbReference>
<keyword evidence="13" id="KW-0407">Ion channel</keyword>
<dbReference type="SMART" id="SM00918">
    <property type="entry name" value="Lig_chan-Glu_bd"/>
    <property type="match status" value="1"/>
</dbReference>
<evidence type="ECO:0000256" key="1">
    <source>
        <dbReference type="ARBA" id="ARBA00022448"/>
    </source>
</evidence>
<dbReference type="InterPro" id="IPR028082">
    <property type="entry name" value="Peripla_BP_I"/>
</dbReference>
<comment type="subcellular location">
    <subcellularLocation>
        <location evidence="14">Postsynaptic cell membrane</location>
        <topology evidence="14">Multi-pass membrane protein</topology>
    </subcellularLocation>
</comment>
<dbReference type="FunFam" id="1.10.287.70:FF:000143">
    <property type="entry name" value="Probable glutamate receptor"/>
    <property type="match status" value="1"/>
</dbReference>
<evidence type="ECO:0000256" key="19">
    <source>
        <dbReference type="SAM" id="Phobius"/>
    </source>
</evidence>
<dbReference type="FunFam" id="3.40.190.10:FF:000060">
    <property type="entry name" value="Glutamate receptor ionotropic, kainate 1"/>
    <property type="match status" value="1"/>
</dbReference>
<dbReference type="SMART" id="SM00079">
    <property type="entry name" value="PBPe"/>
    <property type="match status" value="1"/>
</dbReference>
<dbReference type="Proteomes" id="UP001163046">
    <property type="component" value="Unassembled WGS sequence"/>
</dbReference>
<dbReference type="AlphaFoldDB" id="A0A9W9Z175"/>
<dbReference type="SUPFAM" id="SSF53850">
    <property type="entry name" value="Periplasmic binding protein-like II"/>
    <property type="match status" value="1"/>
</dbReference>
<feature type="transmembrane region" description="Helical" evidence="19">
    <location>
        <begin position="844"/>
        <end position="866"/>
    </location>
</feature>
<keyword evidence="6" id="KW-0770">Synapse</keyword>
<dbReference type="GO" id="GO:0038023">
    <property type="term" value="F:signaling receptor activity"/>
    <property type="evidence" value="ECO:0007669"/>
    <property type="project" value="InterPro"/>
</dbReference>
<evidence type="ECO:0000256" key="14">
    <source>
        <dbReference type="ARBA" id="ARBA00034104"/>
    </source>
</evidence>
<feature type="domain" description="Ionotropic glutamate receptor C-terminal" evidence="21">
    <location>
        <begin position="441"/>
        <end position="815"/>
    </location>
</feature>
<dbReference type="InterPro" id="IPR019594">
    <property type="entry name" value="Glu/Gly-bd"/>
</dbReference>
<evidence type="ECO:0000256" key="20">
    <source>
        <dbReference type="SAM" id="SignalP"/>
    </source>
</evidence>
<evidence type="ECO:0000256" key="11">
    <source>
        <dbReference type="ARBA" id="ARBA00023257"/>
    </source>
</evidence>
<keyword evidence="5 19" id="KW-1133">Transmembrane helix</keyword>
<protein>
    <recommendedName>
        <fullName evidence="25">Glutamate receptor</fullName>
    </recommendedName>
</protein>
<evidence type="ECO:0000256" key="3">
    <source>
        <dbReference type="ARBA" id="ARBA00022692"/>
    </source>
</evidence>
<accession>A0A9W9Z175</accession>
<evidence type="ECO:0000313" key="23">
    <source>
        <dbReference type="EMBL" id="KAJ7372454.1"/>
    </source>
</evidence>
<evidence type="ECO:0000259" key="22">
    <source>
        <dbReference type="SMART" id="SM00918"/>
    </source>
</evidence>
<keyword evidence="24" id="KW-1185">Reference proteome</keyword>
<keyword evidence="17" id="KW-1015">Disulfide bond</keyword>
<evidence type="ECO:0000313" key="24">
    <source>
        <dbReference type="Proteomes" id="UP001163046"/>
    </source>
</evidence>
<keyword evidence="7" id="KW-0406">Ion transport</keyword>
<dbReference type="Pfam" id="PF01094">
    <property type="entry name" value="ANF_receptor"/>
    <property type="match status" value="1"/>
</dbReference>
<comment type="caution">
    <text evidence="23">The sequence shown here is derived from an EMBL/GenBank/DDBJ whole genome shotgun (WGS) entry which is preliminary data.</text>
</comment>
<name>A0A9W9Z175_9CNID</name>
<evidence type="ECO:0000256" key="18">
    <source>
        <dbReference type="SAM" id="MobiDB-lite"/>
    </source>
</evidence>